<dbReference type="WormBase" id="Bm6329">
    <property type="protein sequence ID" value="BM40388"/>
    <property type="gene ID" value="WBGene00226590"/>
    <property type="gene designation" value="Bma-sms-3"/>
</dbReference>
<sequence length="60" mass="7167">MYVNVRITSKHYDNDKSFLQMLLKAWKEIFIFLGYIPRHTGDLTPLWYIVVGFRAGRFSL</sequence>
<name>A0A0H5S9U7_BRUMA</name>
<dbReference type="AlphaFoldDB" id="A0A0H5S9U7"/>
<reference evidence="1" key="2">
    <citation type="submission" date="2012-12" db="EMBL/GenBank/DDBJ databases">
        <authorList>
            <person name="Gao Y.W."/>
            <person name="Fan S.T."/>
            <person name="Sun H.T."/>
            <person name="Wang Z."/>
            <person name="Gao X.L."/>
            <person name="Li Y.G."/>
            <person name="Wang T.C."/>
            <person name="Zhang K."/>
            <person name="Xu W.W."/>
            <person name="Yu Z.J."/>
            <person name="Xia X.Z."/>
        </authorList>
    </citation>
    <scope>NUCLEOTIDE SEQUENCE</scope>
    <source>
        <strain evidence="1">FR3</strain>
    </source>
</reference>
<gene>
    <name evidence="2" type="primary">bma-sms-3</name>
    <name evidence="1 2" type="ORF">Bm6329</name>
    <name evidence="1" type="ORF">BM_Bm6329</name>
</gene>
<proteinExistence type="predicted"/>
<protein>
    <submittedName>
        <fullName evidence="1">Bm6329</fullName>
    </submittedName>
</protein>
<reference evidence="1" key="1">
    <citation type="journal article" date="2007" name="Science">
        <title>Draft genome of the filarial nematode parasite Brugia malayi.</title>
        <authorList>
            <person name="Ghedin E."/>
            <person name="Wang S."/>
            <person name="Spiro D."/>
            <person name="Caler E."/>
            <person name="Zhao Q."/>
            <person name="Crabtree J."/>
            <person name="Allen J.E."/>
            <person name="Delcher A.L."/>
            <person name="Guiliano D.B."/>
            <person name="Miranda-Saavedra D."/>
            <person name="Angiuoli S.V."/>
            <person name="Creasy T."/>
            <person name="Amedeo P."/>
            <person name="Haas B."/>
            <person name="El-Sayed N.M."/>
            <person name="Wortman J.R."/>
            <person name="Feldblyum T."/>
            <person name="Tallon L."/>
            <person name="Schatz M."/>
            <person name="Shumway M."/>
            <person name="Koo H."/>
            <person name="Salzberg S.L."/>
            <person name="Schobel S."/>
            <person name="Pertea M."/>
            <person name="Pop M."/>
            <person name="White O."/>
            <person name="Barton G.J."/>
            <person name="Carlow C.K."/>
            <person name="Crawford M.J."/>
            <person name="Daub J."/>
            <person name="Dimmic M.W."/>
            <person name="Estes C.F."/>
            <person name="Foster J.M."/>
            <person name="Ganatra M."/>
            <person name="Gregory W.F."/>
            <person name="Johnson N.M."/>
            <person name="Jin J."/>
            <person name="Komuniecki R."/>
            <person name="Korf I."/>
            <person name="Kumar S."/>
            <person name="Laney S."/>
            <person name="Li B.W."/>
            <person name="Li W."/>
            <person name="Lindblom T.H."/>
            <person name="Lustigman S."/>
            <person name="Ma D."/>
            <person name="Maina C.V."/>
            <person name="Martin D.M."/>
            <person name="McCarter J.P."/>
            <person name="McReynolds L."/>
            <person name="Mitreva M."/>
            <person name="Nutman T.B."/>
            <person name="Parkinson J."/>
            <person name="Peregrin-Alvarez J.M."/>
            <person name="Poole C."/>
            <person name="Ren Q."/>
            <person name="Saunders L."/>
            <person name="Sluder A.E."/>
            <person name="Smith K."/>
            <person name="Stanke M."/>
            <person name="Unnasch T.R."/>
            <person name="Ware J."/>
            <person name="Wei A.D."/>
            <person name="Weil G."/>
            <person name="Williams D.J."/>
            <person name="Zhang Y."/>
            <person name="Williams S.A."/>
            <person name="Fraser-Liggett C."/>
            <person name="Slatko B."/>
            <person name="Blaxter M.L."/>
            <person name="Scott A.L."/>
        </authorList>
    </citation>
    <scope>NUCLEOTIDE SEQUENCE</scope>
    <source>
        <strain evidence="1">FR3</strain>
    </source>
</reference>
<evidence type="ECO:0000313" key="2">
    <source>
        <dbReference type="WormBase" id="Bm6329"/>
    </source>
</evidence>
<dbReference type="EMBL" id="LN857006">
    <property type="protein sequence ID" value="CRZ25351.1"/>
    <property type="molecule type" value="Genomic_DNA"/>
</dbReference>
<organism evidence="1">
    <name type="scientific">Brugia malayi</name>
    <name type="common">Filarial nematode worm</name>
    <dbReference type="NCBI Taxonomy" id="6279"/>
    <lineage>
        <taxon>Eukaryota</taxon>
        <taxon>Metazoa</taxon>
        <taxon>Ecdysozoa</taxon>
        <taxon>Nematoda</taxon>
        <taxon>Chromadorea</taxon>
        <taxon>Rhabditida</taxon>
        <taxon>Spirurina</taxon>
        <taxon>Spiruromorpha</taxon>
        <taxon>Filarioidea</taxon>
        <taxon>Onchocercidae</taxon>
        <taxon>Brugia</taxon>
    </lineage>
</organism>
<evidence type="ECO:0000313" key="1">
    <source>
        <dbReference type="EMBL" id="CRZ25351.1"/>
    </source>
</evidence>
<accession>A0A0H5S9U7</accession>